<sequence length="41" mass="3952">MAFAKGGQADHLAGANTPKAAAVAGGIALRSLVKTGKLANC</sequence>
<gene>
    <name evidence="9" type="ORF">BCD_0908</name>
</gene>
<evidence type="ECO:0000256" key="6">
    <source>
        <dbReference type="ARBA" id="ARBA00023237"/>
    </source>
</evidence>
<evidence type="ECO:0000256" key="4">
    <source>
        <dbReference type="ARBA" id="ARBA00023136"/>
    </source>
</evidence>
<keyword evidence="9" id="KW-0614">Plasmid</keyword>
<evidence type="ECO:0000313" key="9">
    <source>
        <dbReference type="EMBL" id="AHH06974.1"/>
    </source>
</evidence>
<dbReference type="SUPFAM" id="SSF74748">
    <property type="entry name" value="Variable surface antigen VlsE"/>
    <property type="match status" value="1"/>
</dbReference>
<keyword evidence="4 8" id="KW-0472">Membrane</keyword>
<evidence type="ECO:0000256" key="5">
    <source>
        <dbReference type="ARBA" id="ARBA00023139"/>
    </source>
</evidence>
<reference evidence="9" key="1">
    <citation type="submission" date="2013-02" db="EMBL/GenBank/DDBJ databases">
        <title>Comparative genomics of Borrelia species.</title>
        <authorList>
            <person name="Schwan T.G."/>
            <person name="Raffel S.J."/>
            <person name="Porcella S.F."/>
        </authorList>
    </citation>
    <scope>NUCLEOTIDE SEQUENCE</scope>
    <source>
        <strain evidence="9">DOU</strain>
        <plasmid evidence="9">unnamed</plasmid>
    </source>
</reference>
<keyword evidence="5 8" id="KW-0564">Palmitate</keyword>
<dbReference type="GO" id="GO:0009279">
    <property type="term" value="C:cell outer membrane"/>
    <property type="evidence" value="ECO:0007669"/>
    <property type="project" value="UniProtKB-SubCell"/>
</dbReference>
<geneLocation type="plasmid" evidence="9">
    <name>unnamed</name>
</geneLocation>
<dbReference type="AlphaFoldDB" id="W5SIJ2"/>
<evidence type="ECO:0000256" key="8">
    <source>
        <dbReference type="RuleBase" id="RU363105"/>
    </source>
</evidence>
<dbReference type="HOGENOM" id="CLU_3266579_0_0_12"/>
<dbReference type="InterPro" id="IPR000680">
    <property type="entry name" value="Borrelia_lipo"/>
</dbReference>
<evidence type="ECO:0000256" key="7">
    <source>
        <dbReference type="ARBA" id="ARBA00023288"/>
    </source>
</evidence>
<comment type="subcellular location">
    <subcellularLocation>
        <location evidence="2 8">Cell outer membrane</location>
        <topology evidence="2 8">Lipid-anchor</topology>
    </subcellularLocation>
</comment>
<dbReference type="Pfam" id="PF00921">
    <property type="entry name" value="Lipoprotein_2"/>
    <property type="match status" value="1"/>
</dbReference>
<dbReference type="EMBL" id="CP004276">
    <property type="protein sequence ID" value="AHH06974.1"/>
    <property type="molecule type" value="Genomic_DNA"/>
</dbReference>
<keyword evidence="6 8" id="KW-0998">Cell outer membrane</keyword>
<evidence type="ECO:0000256" key="1">
    <source>
        <dbReference type="ARBA" id="ARBA00003932"/>
    </source>
</evidence>
<comment type="function">
    <text evidence="1 8">The Vlp and Vsp proteins are antigenically distinct proteins, only one vlp or vsp gene is transcriptionally active at any one time. Switching between these genes is a mechanism of host immune response evasion.</text>
</comment>
<proteinExistence type="predicted"/>
<evidence type="ECO:0000256" key="3">
    <source>
        <dbReference type="ARBA" id="ARBA00022729"/>
    </source>
</evidence>
<keyword evidence="7 8" id="KW-0449">Lipoprotein</keyword>
<accession>W5SIJ2</accession>
<evidence type="ECO:0000256" key="2">
    <source>
        <dbReference type="ARBA" id="ARBA00004459"/>
    </source>
</evidence>
<protein>
    <recommendedName>
        <fullName evidence="8">Variable large protein</fullName>
    </recommendedName>
</protein>
<organism evidence="9">
    <name type="scientific">Borrelia crocidurae DOU</name>
    <dbReference type="NCBI Taxonomy" id="1293575"/>
    <lineage>
        <taxon>Bacteria</taxon>
        <taxon>Pseudomonadati</taxon>
        <taxon>Spirochaetota</taxon>
        <taxon>Spirochaetia</taxon>
        <taxon>Spirochaetales</taxon>
        <taxon>Borreliaceae</taxon>
        <taxon>Borrelia</taxon>
    </lineage>
</organism>
<name>W5SIJ2_9SPIR</name>
<keyword evidence="3" id="KW-0732">Signal</keyword>